<comment type="caution">
    <text evidence="1">The sequence shown here is derived from an EMBL/GenBank/DDBJ whole genome shotgun (WGS) entry which is preliminary data.</text>
</comment>
<dbReference type="Proteomes" id="UP000276133">
    <property type="component" value="Unassembled WGS sequence"/>
</dbReference>
<evidence type="ECO:0000313" key="1">
    <source>
        <dbReference type="EMBL" id="RNA14118.1"/>
    </source>
</evidence>
<reference evidence="1 2" key="1">
    <citation type="journal article" date="2018" name="Sci. Rep.">
        <title>Genomic signatures of local adaptation to the degree of environmental predictability in rotifers.</title>
        <authorList>
            <person name="Franch-Gras L."/>
            <person name="Hahn C."/>
            <person name="Garcia-Roger E.M."/>
            <person name="Carmona M.J."/>
            <person name="Serra M."/>
            <person name="Gomez A."/>
        </authorList>
    </citation>
    <scope>NUCLEOTIDE SEQUENCE [LARGE SCALE GENOMIC DNA]</scope>
    <source>
        <strain evidence="1">HYR1</strain>
    </source>
</reference>
<organism evidence="1 2">
    <name type="scientific">Brachionus plicatilis</name>
    <name type="common">Marine rotifer</name>
    <name type="synonym">Brachionus muelleri</name>
    <dbReference type="NCBI Taxonomy" id="10195"/>
    <lineage>
        <taxon>Eukaryota</taxon>
        <taxon>Metazoa</taxon>
        <taxon>Spiralia</taxon>
        <taxon>Gnathifera</taxon>
        <taxon>Rotifera</taxon>
        <taxon>Eurotatoria</taxon>
        <taxon>Monogononta</taxon>
        <taxon>Pseudotrocha</taxon>
        <taxon>Ploima</taxon>
        <taxon>Brachionidae</taxon>
        <taxon>Brachionus</taxon>
    </lineage>
</organism>
<accession>A0A3M7QT09</accession>
<dbReference type="AlphaFoldDB" id="A0A3M7QT09"/>
<gene>
    <name evidence="1" type="ORF">BpHYR1_052523</name>
</gene>
<proteinExistence type="predicted"/>
<dbReference type="EMBL" id="REGN01005255">
    <property type="protein sequence ID" value="RNA14118.1"/>
    <property type="molecule type" value="Genomic_DNA"/>
</dbReference>
<protein>
    <submittedName>
        <fullName evidence="1">Uncharacterized protein</fullName>
    </submittedName>
</protein>
<keyword evidence="2" id="KW-1185">Reference proteome</keyword>
<evidence type="ECO:0000313" key="2">
    <source>
        <dbReference type="Proteomes" id="UP000276133"/>
    </source>
</evidence>
<name>A0A3M7QT09_BRAPC</name>
<sequence>MFNWPLIHFEFAQSYQDNFKNTSENIIEKAIDYIPFIEVSNKLADKFPSKLVYRKLINLLKTFSVETHVQDNVSCRDINMYQNEIKILISNSSKIHVSIHIEKMLKSDVVDFLDTTYYKKEKKIK</sequence>